<protein>
    <recommendedName>
        <fullName evidence="3">Phospholipid/glycerol acyltransferase domain-containing protein</fullName>
    </recommendedName>
</protein>
<keyword evidence="2" id="KW-0472">Membrane</keyword>
<evidence type="ECO:0000256" key="2">
    <source>
        <dbReference type="SAM" id="Phobius"/>
    </source>
</evidence>
<dbReference type="KEGG" id="tbl:TBLA_0J00910"/>
<dbReference type="InterPro" id="IPR002123">
    <property type="entry name" value="Plipid/glycerol_acylTrfase"/>
</dbReference>
<dbReference type="GO" id="GO:0008654">
    <property type="term" value="P:phospholipid biosynthetic process"/>
    <property type="evidence" value="ECO:0007669"/>
    <property type="project" value="EnsemblFungi"/>
</dbReference>
<dbReference type="EMBL" id="HE806325">
    <property type="protein sequence ID" value="CCH63089.1"/>
    <property type="molecule type" value="Genomic_DNA"/>
</dbReference>
<dbReference type="GeneID" id="14498272"/>
<evidence type="ECO:0000259" key="3">
    <source>
        <dbReference type="SMART" id="SM00563"/>
    </source>
</evidence>
<dbReference type="GO" id="GO:0090207">
    <property type="term" value="P:regulation of triglyceride metabolic process"/>
    <property type="evidence" value="ECO:0007669"/>
    <property type="project" value="EnsemblFungi"/>
</dbReference>
<reference evidence="4 5" key="1">
    <citation type="journal article" date="2011" name="Proc. Natl. Acad. Sci. U.S.A.">
        <title>Evolutionary erosion of yeast sex chromosomes by mating-type switching accidents.</title>
        <authorList>
            <person name="Gordon J.L."/>
            <person name="Armisen D."/>
            <person name="Proux-Wera E."/>
            <person name="Oheigeartaigh S.S."/>
            <person name="Byrne K.P."/>
            <person name="Wolfe K.H."/>
        </authorList>
    </citation>
    <scope>NUCLEOTIDE SEQUENCE [LARGE SCALE GENOMIC DNA]</scope>
    <source>
        <strain evidence="5">ATCC 34711 / CBS 6284 / DSM 70876 / NBRC 10599 / NRRL Y-10934 / UCD 77-7</strain>
    </source>
</reference>
<dbReference type="HOGENOM" id="CLU_007860_1_0_1"/>
<dbReference type="Proteomes" id="UP000002866">
    <property type="component" value="Chromosome 10"/>
</dbReference>
<dbReference type="PANTHER" id="PTHR31605">
    <property type="entry name" value="GLYCEROL-3-PHOSPHATE O-ACYLTRANSFERASE 1"/>
    <property type="match status" value="1"/>
</dbReference>
<feature type="region of interest" description="Disordered" evidence="1">
    <location>
        <begin position="384"/>
        <end position="404"/>
    </location>
</feature>
<dbReference type="PANTHER" id="PTHR31605:SF2">
    <property type="entry name" value="GLYCEROL-3-PHOSPHATE O-ACYLTRANSFERASE 2"/>
    <property type="match status" value="1"/>
</dbReference>
<feature type="transmembrane region" description="Helical" evidence="2">
    <location>
        <begin position="603"/>
        <end position="622"/>
    </location>
</feature>
<keyword evidence="2" id="KW-1133">Transmembrane helix</keyword>
<dbReference type="AlphaFoldDB" id="I2H9N7"/>
<dbReference type="InParanoid" id="I2H9N7"/>
<dbReference type="FunCoup" id="I2H9N7">
    <property type="interactions" value="2038"/>
</dbReference>
<dbReference type="GO" id="GO:0005811">
    <property type="term" value="C:lipid droplet"/>
    <property type="evidence" value="ECO:0007669"/>
    <property type="project" value="EnsemblFungi"/>
</dbReference>
<sequence>MTKEDTKDKGVSNIAAPSTHVPEKDIHSYKNPYNGFHYTFKTWLYDLVLLCFNVMYSTFFKQIEIRGGHNVPPIGIPTILVCAPHANQFIDPSLVMLKTRNLKGKRSRQTCFIVAESSLKKRFVSEFAQLTGSIPVPRPQDNLKYFFHKETNTQLKIKCLDPIDNPTQLIVYDETGESRENLLDGITKKALIGLPDYLGNSKIQSIDPSKNLIELQKPFNMSNLKTYTRLTEGTYFKYAPHIDNTQVFQNVFNHLQTKGCVGIFPEGGSHDRPSLLPIKAGVAIMALGAVAANPELKVAVLPCGLNYFHREKFRSSAVIEYGEPIIVDGKMGQEYIDNPRDSVSQLLDQVTNALFSLTVNAPDYDTLMTIQACRRLYKLPTVSSSDTITTSSSSTSLASDSSLSQNRKKLKRSSSFSSSISSTLSSFNINKTNSRMNSLPVIVELNRRMLQGYKKYKNDPKIQNLVSDVKIYNEKLYSIGLKDHQINKLDSDSNLLNKFRLILILLTRLLKLFILTLLSLPGSIIFSPVFITSQIISHKKAKEGLSKSLVKIKGTDLLATWKLLVALAMAPILYLSYSVILLYLLNSGNYYLSKIYILNSNSIIIQFMYFFSLLIITSYSSLKAGDSGFKILYSLKPLVISLISPQKKINNLKKLRNDLSNKITTICNELGPSVFPDFDKIIESSINNQSLEAPNTTTRDLFRISKKKHRKRSSSASSQISNALSTVNSRGSLTDVPLFADNTFTKYNNSLSSSSNITTDDDDDDDDHISIHRRDVLSSLDTKNIAPNDGDGDGEPIKETKISQMVRKKWETEEIVDDGED</sequence>
<dbReference type="STRING" id="1071380.I2H9N7"/>
<gene>
    <name evidence="4" type="primary">TBLA0J00910</name>
    <name evidence="4" type="ORF">TBLA_0J00910</name>
</gene>
<accession>I2H9N7</accession>
<keyword evidence="5" id="KW-1185">Reference proteome</keyword>
<dbReference type="GO" id="GO:0005783">
    <property type="term" value="C:endoplasmic reticulum"/>
    <property type="evidence" value="ECO:0007669"/>
    <property type="project" value="EnsemblFungi"/>
</dbReference>
<feature type="domain" description="Phospholipid/glycerol acyltransferase" evidence="3">
    <location>
        <begin position="79"/>
        <end position="308"/>
    </location>
</feature>
<proteinExistence type="predicted"/>
<dbReference type="SMART" id="SM00563">
    <property type="entry name" value="PlsC"/>
    <property type="match status" value="1"/>
</dbReference>
<evidence type="ECO:0000256" key="1">
    <source>
        <dbReference type="SAM" id="MobiDB-lite"/>
    </source>
</evidence>
<dbReference type="InterPro" id="IPR052744">
    <property type="entry name" value="GPAT/DAPAT"/>
</dbReference>
<evidence type="ECO:0000313" key="5">
    <source>
        <dbReference type="Proteomes" id="UP000002866"/>
    </source>
</evidence>
<dbReference type="OMA" id="RSRQTCF"/>
<keyword evidence="2" id="KW-0812">Transmembrane</keyword>
<dbReference type="RefSeq" id="XP_004182608.1">
    <property type="nucleotide sequence ID" value="XM_004182560.1"/>
</dbReference>
<name>I2H9N7_HENB6</name>
<feature type="transmembrane region" description="Helical" evidence="2">
    <location>
        <begin position="557"/>
        <end position="583"/>
    </location>
</feature>
<evidence type="ECO:0000313" key="4">
    <source>
        <dbReference type="EMBL" id="CCH63089.1"/>
    </source>
</evidence>
<dbReference type="eggNOG" id="ENOG502QQ2N">
    <property type="taxonomic scope" value="Eukaryota"/>
</dbReference>
<organism evidence="4 5">
    <name type="scientific">Henningerozyma blattae (strain ATCC 34711 / CBS 6284 / DSM 70876 / NBRC 10599 / NRRL Y-10934 / UCD 77-7)</name>
    <name type="common">Yeast</name>
    <name type="synonym">Tetrapisispora blattae</name>
    <dbReference type="NCBI Taxonomy" id="1071380"/>
    <lineage>
        <taxon>Eukaryota</taxon>
        <taxon>Fungi</taxon>
        <taxon>Dikarya</taxon>
        <taxon>Ascomycota</taxon>
        <taxon>Saccharomycotina</taxon>
        <taxon>Saccharomycetes</taxon>
        <taxon>Saccharomycetales</taxon>
        <taxon>Saccharomycetaceae</taxon>
        <taxon>Henningerozyma</taxon>
    </lineage>
</organism>
<dbReference type="OrthoDB" id="2427554at2759"/>
<dbReference type="SUPFAM" id="SSF69593">
    <property type="entry name" value="Glycerol-3-phosphate (1)-acyltransferase"/>
    <property type="match status" value="1"/>
</dbReference>
<feature type="transmembrane region" description="Helical" evidence="2">
    <location>
        <begin position="512"/>
        <end position="536"/>
    </location>
</feature>
<dbReference type="GO" id="GO:0004366">
    <property type="term" value="F:glycerol-3-phosphate O-acyltransferase activity"/>
    <property type="evidence" value="ECO:0007669"/>
    <property type="project" value="EnsemblFungi"/>
</dbReference>
<feature type="region of interest" description="Disordered" evidence="1">
    <location>
        <begin position="780"/>
        <end position="821"/>
    </location>
</feature>
<dbReference type="GO" id="GO:0016287">
    <property type="term" value="F:glycerone-phosphate O-acyltransferase activity"/>
    <property type="evidence" value="ECO:0007669"/>
    <property type="project" value="EnsemblFungi"/>
</dbReference>